<reference evidence="2 3" key="1">
    <citation type="submission" date="2019-08" db="EMBL/GenBank/DDBJ databases">
        <title>Whole genome sequencing of chitin degrading bacteria Chitinophaga pinensis YS16.</title>
        <authorList>
            <person name="Singh R.P."/>
            <person name="Manchanda G."/>
            <person name="Maurya I.K."/>
            <person name="Joshi N.K."/>
            <person name="Srivastava A.K."/>
        </authorList>
    </citation>
    <scope>NUCLEOTIDE SEQUENCE [LARGE SCALE GENOMIC DNA]</scope>
    <source>
        <strain evidence="2 3">YS-16</strain>
    </source>
</reference>
<evidence type="ECO:0000259" key="1">
    <source>
        <dbReference type="Pfam" id="PF09414"/>
    </source>
</evidence>
<dbReference type="Pfam" id="PF09414">
    <property type="entry name" value="RNA_ligase"/>
    <property type="match status" value="1"/>
</dbReference>
<dbReference type="InterPro" id="IPR021122">
    <property type="entry name" value="RNA_ligase_dom_REL/Rnl2"/>
</dbReference>
<accession>A0A5C6LU63</accession>
<dbReference type="GO" id="GO:0003972">
    <property type="term" value="F:RNA ligase (ATP) activity"/>
    <property type="evidence" value="ECO:0007669"/>
    <property type="project" value="UniProtKB-EC"/>
</dbReference>
<keyword evidence="3" id="KW-1185">Reference proteome</keyword>
<feature type="domain" description="RNA ligase" evidence="1">
    <location>
        <begin position="163"/>
        <end position="326"/>
    </location>
</feature>
<dbReference type="OrthoDB" id="9255590at2"/>
<dbReference type="RefSeq" id="WP_146305392.1">
    <property type="nucleotide sequence ID" value="NZ_VOHS01000010.1"/>
</dbReference>
<sequence length="335" mass="37552">MERKLVSPVVIDDVQPIEGADLIEVATVKGWKLVIKKGEFIIGDHAVYCEIDSFLPVKEEFEFLRKSSFRRMGEQEGFRLKTMRMRGQISQGLLLPIRLLDGYTYQLGEDVSARLGVVKYEPPMPAALGGIAKGNFPSFIPKTDEERIQNLSKEFESYKQHNFYVTEKLDGSSVTYYMNEGLFGVCSRNLDLEESADNSFWKVAAKENIAAKLAALGKNIAIQGELIGEGVQGNAYGLRGQTVRFFNAFDIDAYRYFGLEEFNALITSLGLQTVPILDLNYTLPDTLDEMLTIADGASVLSPQGKTVEREGLVIRSTDRKISFKVISNKFLLNER</sequence>
<dbReference type="Pfam" id="PF21189">
    <property type="entry name" value="PHA02142"/>
    <property type="match status" value="1"/>
</dbReference>
<dbReference type="SUPFAM" id="SSF56091">
    <property type="entry name" value="DNA ligase/mRNA capping enzyme, catalytic domain"/>
    <property type="match status" value="1"/>
</dbReference>
<comment type="caution">
    <text evidence="2">The sequence shown here is derived from an EMBL/GenBank/DDBJ whole genome shotgun (WGS) entry which is preliminary data.</text>
</comment>
<dbReference type="EMBL" id="VOHS01000010">
    <property type="protein sequence ID" value="TWW00127.1"/>
    <property type="molecule type" value="Genomic_DNA"/>
</dbReference>
<evidence type="ECO:0000313" key="3">
    <source>
        <dbReference type="Proteomes" id="UP000318815"/>
    </source>
</evidence>
<organism evidence="2 3">
    <name type="scientific">Chitinophaga pinensis</name>
    <dbReference type="NCBI Taxonomy" id="79329"/>
    <lineage>
        <taxon>Bacteria</taxon>
        <taxon>Pseudomonadati</taxon>
        <taxon>Bacteroidota</taxon>
        <taxon>Chitinophagia</taxon>
        <taxon>Chitinophagales</taxon>
        <taxon>Chitinophagaceae</taxon>
        <taxon>Chitinophaga</taxon>
    </lineage>
</organism>
<dbReference type="EC" id="6.5.1.3" evidence="2"/>
<dbReference type="Gene3D" id="3.30.470.30">
    <property type="entry name" value="DNA ligase/mRNA capping enzyme"/>
    <property type="match status" value="1"/>
</dbReference>
<dbReference type="NCBIfam" id="TIGR02306">
    <property type="entry name" value="RNA_lig_DRB0094"/>
    <property type="match status" value="1"/>
</dbReference>
<keyword evidence="2" id="KW-0436">Ligase</keyword>
<protein>
    <submittedName>
        <fullName evidence="2">RNA ligase (ATP)</fullName>
        <ecNumber evidence="2">6.5.1.3</ecNumber>
    </submittedName>
</protein>
<dbReference type="AlphaFoldDB" id="A0A5C6LU63"/>
<evidence type="ECO:0000313" key="2">
    <source>
        <dbReference type="EMBL" id="TWW00127.1"/>
    </source>
</evidence>
<dbReference type="Proteomes" id="UP000318815">
    <property type="component" value="Unassembled WGS sequence"/>
</dbReference>
<gene>
    <name evidence="2" type="ORF">FEF09_12340</name>
</gene>
<dbReference type="InterPro" id="IPR012646">
    <property type="entry name" value="RNA_ligase_DRB0094"/>
</dbReference>
<name>A0A5C6LU63_9BACT</name>
<proteinExistence type="predicted"/>